<dbReference type="SUPFAM" id="SSF56091">
    <property type="entry name" value="DNA ligase/mRNA capping enzyme, catalytic domain"/>
    <property type="match status" value="1"/>
</dbReference>
<dbReference type="Gene3D" id="6.20.10.30">
    <property type="match status" value="1"/>
</dbReference>
<dbReference type="CDD" id="cd00114">
    <property type="entry name" value="LIGANc"/>
    <property type="match status" value="1"/>
</dbReference>
<dbReference type="AlphaFoldDB" id="E0RUW2"/>
<evidence type="ECO:0000256" key="5">
    <source>
        <dbReference type="ARBA" id="ARBA00022833"/>
    </source>
</evidence>
<dbReference type="Gene3D" id="3.30.470.30">
    <property type="entry name" value="DNA ligase/mRNA capping enzyme"/>
    <property type="match status" value="1"/>
</dbReference>
<dbReference type="PIRSF" id="PIRSF001604">
    <property type="entry name" value="LigA"/>
    <property type="match status" value="1"/>
</dbReference>
<feature type="binding site" evidence="10">
    <location>
        <position position="318"/>
    </location>
    <ligand>
        <name>NAD(+)</name>
        <dbReference type="ChEBI" id="CHEBI:57540"/>
    </ligand>
</feature>
<evidence type="ECO:0000256" key="2">
    <source>
        <dbReference type="ARBA" id="ARBA00022705"/>
    </source>
</evidence>
<dbReference type="InterPro" id="IPR001357">
    <property type="entry name" value="BRCT_dom"/>
</dbReference>
<dbReference type="SMART" id="SM00292">
    <property type="entry name" value="BRCT"/>
    <property type="match status" value="1"/>
</dbReference>
<keyword evidence="13" id="KW-1185">Reference proteome</keyword>
<dbReference type="Gene3D" id="1.10.150.20">
    <property type="entry name" value="5' to 3' exonuclease, C-terminal subdomain"/>
    <property type="match status" value="2"/>
</dbReference>
<dbReference type="GO" id="GO:0003911">
    <property type="term" value="F:DNA ligase (NAD+) activity"/>
    <property type="evidence" value="ECO:0007669"/>
    <property type="project" value="UniProtKB-UniRule"/>
</dbReference>
<comment type="catalytic activity">
    <reaction evidence="9 10">
        <text>NAD(+) + (deoxyribonucleotide)n-3'-hydroxyl + 5'-phospho-(deoxyribonucleotide)m = (deoxyribonucleotide)n+m + AMP + beta-nicotinamide D-nucleotide.</text>
        <dbReference type="EC" id="6.5.1.2"/>
    </reaction>
</comment>
<keyword evidence="8 10" id="KW-0464">Manganese</keyword>
<dbReference type="GO" id="GO:0005829">
    <property type="term" value="C:cytosol"/>
    <property type="evidence" value="ECO:0007669"/>
    <property type="project" value="TreeGrafter"/>
</dbReference>
<dbReference type="SMART" id="SM00532">
    <property type="entry name" value="LIGANc"/>
    <property type="match status" value="1"/>
</dbReference>
<dbReference type="HOGENOM" id="CLU_007764_2_0_9"/>
<evidence type="ECO:0000259" key="11">
    <source>
        <dbReference type="PROSITE" id="PS50172"/>
    </source>
</evidence>
<dbReference type="PANTHER" id="PTHR23389:SF9">
    <property type="entry name" value="DNA LIGASE"/>
    <property type="match status" value="1"/>
</dbReference>
<dbReference type="InterPro" id="IPR004150">
    <property type="entry name" value="NAD_DNA_ligase_OB"/>
</dbReference>
<evidence type="ECO:0000256" key="4">
    <source>
        <dbReference type="ARBA" id="ARBA00022763"/>
    </source>
</evidence>
<dbReference type="STRING" id="515622.bpr_I1416"/>
<dbReference type="PROSITE" id="PS50172">
    <property type="entry name" value="BRCT"/>
    <property type="match status" value="1"/>
</dbReference>
<evidence type="ECO:0000256" key="8">
    <source>
        <dbReference type="ARBA" id="ARBA00023211"/>
    </source>
</evidence>
<dbReference type="Pfam" id="PF03119">
    <property type="entry name" value="DNA_ligase_ZBD"/>
    <property type="match status" value="1"/>
</dbReference>
<feature type="domain" description="BRCT" evidence="11">
    <location>
        <begin position="598"/>
        <end position="675"/>
    </location>
</feature>
<keyword evidence="3 10" id="KW-0479">Metal-binding</keyword>
<feature type="binding site" evidence="10">
    <location>
        <position position="144"/>
    </location>
    <ligand>
        <name>NAD(+)</name>
        <dbReference type="ChEBI" id="CHEBI:57540"/>
    </ligand>
</feature>
<dbReference type="EC" id="6.5.1.2" evidence="10"/>
<keyword evidence="5 10" id="KW-0862">Zinc</keyword>
<dbReference type="NCBIfam" id="TIGR00575">
    <property type="entry name" value="dnlj"/>
    <property type="match status" value="1"/>
</dbReference>
<evidence type="ECO:0000256" key="3">
    <source>
        <dbReference type="ARBA" id="ARBA00022723"/>
    </source>
</evidence>
<comment type="similarity">
    <text evidence="10">Belongs to the NAD-dependent DNA ligase family. LigA subfamily.</text>
</comment>
<accession>E0RUW2</accession>
<name>E0RUW2_BUTPB</name>
<feature type="binding site" evidence="10">
    <location>
        <position position="432"/>
    </location>
    <ligand>
        <name>Zn(2+)</name>
        <dbReference type="ChEBI" id="CHEBI:29105"/>
    </ligand>
</feature>
<dbReference type="Gene3D" id="2.40.50.140">
    <property type="entry name" value="Nucleic acid-binding proteins"/>
    <property type="match status" value="1"/>
</dbReference>
<protein>
    <recommendedName>
        <fullName evidence="10">DNA ligase</fullName>
        <ecNumber evidence="10">6.5.1.2</ecNumber>
    </recommendedName>
    <alternativeName>
        <fullName evidence="10">Polydeoxyribonucleotide synthase [NAD(+)]</fullName>
    </alternativeName>
</protein>
<dbReference type="GO" id="GO:0006281">
    <property type="term" value="P:DNA repair"/>
    <property type="evidence" value="ECO:0007669"/>
    <property type="project" value="UniProtKB-KW"/>
</dbReference>
<dbReference type="SUPFAM" id="SSF47781">
    <property type="entry name" value="RuvA domain 2-like"/>
    <property type="match status" value="1"/>
</dbReference>
<evidence type="ECO:0000256" key="10">
    <source>
        <dbReference type="HAMAP-Rule" id="MF_01588"/>
    </source>
</evidence>
<dbReference type="InterPro" id="IPR012340">
    <property type="entry name" value="NA-bd_OB-fold"/>
</dbReference>
<dbReference type="Pfam" id="PF12826">
    <property type="entry name" value="HHH_2"/>
    <property type="match status" value="1"/>
</dbReference>
<dbReference type="InterPro" id="IPR004149">
    <property type="entry name" value="Znf_DNAligase_C4"/>
</dbReference>
<dbReference type="HAMAP" id="MF_01588">
    <property type="entry name" value="DNA_ligase_A"/>
    <property type="match status" value="1"/>
</dbReference>
<dbReference type="CDD" id="cd17748">
    <property type="entry name" value="BRCT_DNA_ligase_like"/>
    <property type="match status" value="1"/>
</dbReference>
<dbReference type="eggNOG" id="COG0272">
    <property type="taxonomic scope" value="Bacteria"/>
</dbReference>
<dbReference type="Gene3D" id="1.10.287.610">
    <property type="entry name" value="Helix hairpin bin"/>
    <property type="match status" value="1"/>
</dbReference>
<dbReference type="InterPro" id="IPR001679">
    <property type="entry name" value="DNA_ligase"/>
</dbReference>
<organism evidence="12 13">
    <name type="scientific">Butyrivibrio proteoclasticus (strain ATCC 51982 / DSM 14932 / B316)</name>
    <name type="common">Clostridium proteoclasticum</name>
    <dbReference type="NCBI Taxonomy" id="515622"/>
    <lineage>
        <taxon>Bacteria</taxon>
        <taxon>Bacillati</taxon>
        <taxon>Bacillota</taxon>
        <taxon>Clostridia</taxon>
        <taxon>Lachnospirales</taxon>
        <taxon>Lachnospiraceae</taxon>
        <taxon>Butyrivibrio</taxon>
    </lineage>
</organism>
<dbReference type="RefSeq" id="WP_013280807.1">
    <property type="nucleotide sequence ID" value="NC_014387.1"/>
</dbReference>
<keyword evidence="6 10" id="KW-0520">NAD</keyword>
<evidence type="ECO:0000256" key="1">
    <source>
        <dbReference type="ARBA" id="ARBA00022598"/>
    </source>
</evidence>
<reference evidence="12 13" key="1">
    <citation type="journal article" date="2010" name="PLoS ONE">
        <title>The glycobiome of the rumen bacterium Butyrivibrio proteoclasticus B316(T) highlights adaptation to a polysaccharide-rich environment.</title>
        <authorList>
            <person name="Kelly W.J."/>
            <person name="Leahy S.C."/>
            <person name="Altermann E."/>
            <person name="Yeoman C.J."/>
            <person name="Dunne J.C."/>
            <person name="Kong Z."/>
            <person name="Pacheco D.M."/>
            <person name="Li D."/>
            <person name="Noel S.J."/>
            <person name="Moon C.D."/>
            <person name="Cookson A.L."/>
            <person name="Attwood G.T."/>
        </authorList>
    </citation>
    <scope>NUCLEOTIDE SEQUENCE [LARGE SCALE GENOMIC DNA]</scope>
    <source>
        <strain evidence="13">ATCC 51982 / DSM 14932 / B316</strain>
    </source>
</reference>
<dbReference type="Proteomes" id="UP000001299">
    <property type="component" value="Chromosome 1"/>
</dbReference>
<dbReference type="InterPro" id="IPR013840">
    <property type="entry name" value="DNAligase_N"/>
</dbReference>
<comment type="cofactor">
    <cofactor evidence="10">
        <name>Mg(2+)</name>
        <dbReference type="ChEBI" id="CHEBI:18420"/>
    </cofactor>
    <cofactor evidence="10">
        <name>Mn(2+)</name>
        <dbReference type="ChEBI" id="CHEBI:29035"/>
    </cofactor>
</comment>
<feature type="binding site" evidence="10">
    <location>
        <position position="417"/>
    </location>
    <ligand>
        <name>Zn(2+)</name>
        <dbReference type="ChEBI" id="CHEBI:29105"/>
    </ligand>
</feature>
<evidence type="ECO:0000313" key="12">
    <source>
        <dbReference type="EMBL" id="ADL34153.1"/>
    </source>
</evidence>
<evidence type="ECO:0000256" key="6">
    <source>
        <dbReference type="ARBA" id="ARBA00023027"/>
    </source>
</evidence>
<keyword evidence="7 10" id="KW-0234">DNA repair</keyword>
<evidence type="ECO:0000256" key="7">
    <source>
        <dbReference type="ARBA" id="ARBA00023204"/>
    </source>
</evidence>
<keyword evidence="4 10" id="KW-0227">DNA damage</keyword>
<dbReference type="GO" id="GO:0006260">
    <property type="term" value="P:DNA replication"/>
    <property type="evidence" value="ECO:0007669"/>
    <property type="project" value="UniProtKB-KW"/>
</dbReference>
<keyword evidence="2 10" id="KW-0235">DNA replication</keyword>
<feature type="binding site" evidence="10">
    <location>
        <position position="115"/>
    </location>
    <ligand>
        <name>NAD(+)</name>
        <dbReference type="ChEBI" id="CHEBI:57540"/>
    </ligand>
</feature>
<dbReference type="InterPro" id="IPR010994">
    <property type="entry name" value="RuvA_2-like"/>
</dbReference>
<dbReference type="InterPro" id="IPR013839">
    <property type="entry name" value="DNAligase_adenylation"/>
</dbReference>
<feature type="binding site" evidence="10">
    <location>
        <position position="414"/>
    </location>
    <ligand>
        <name>Zn(2+)</name>
        <dbReference type="ChEBI" id="CHEBI:29105"/>
    </ligand>
</feature>
<dbReference type="EMBL" id="CP001810">
    <property type="protein sequence ID" value="ADL34153.1"/>
    <property type="molecule type" value="Genomic_DNA"/>
</dbReference>
<comment type="function">
    <text evidence="10">DNA ligase that catalyzes the formation of phosphodiester linkages between 5'-phosphoryl and 3'-hydroxyl groups in double-stranded DNA using NAD as a coenzyme and as the energy source for the reaction. It is essential for DNA replication and repair of damaged DNA.</text>
</comment>
<dbReference type="Pfam" id="PF03120">
    <property type="entry name" value="OB_DNA_ligase"/>
    <property type="match status" value="1"/>
</dbReference>
<dbReference type="Pfam" id="PF01653">
    <property type="entry name" value="DNA_ligase_aden"/>
    <property type="match status" value="1"/>
</dbReference>
<feature type="binding site" evidence="10">
    <location>
        <begin position="36"/>
        <end position="40"/>
    </location>
    <ligand>
        <name>NAD(+)</name>
        <dbReference type="ChEBI" id="CHEBI:57540"/>
    </ligand>
</feature>
<feature type="binding site" evidence="10">
    <location>
        <position position="437"/>
    </location>
    <ligand>
        <name>Zn(2+)</name>
        <dbReference type="ChEBI" id="CHEBI:29105"/>
    </ligand>
</feature>
<dbReference type="GO" id="GO:0046872">
    <property type="term" value="F:metal ion binding"/>
    <property type="evidence" value="ECO:0007669"/>
    <property type="project" value="UniProtKB-KW"/>
</dbReference>
<dbReference type="SUPFAM" id="SSF52113">
    <property type="entry name" value="BRCT domain"/>
    <property type="match status" value="1"/>
</dbReference>
<dbReference type="Gene3D" id="3.40.50.10190">
    <property type="entry name" value="BRCT domain"/>
    <property type="match status" value="1"/>
</dbReference>
<dbReference type="Pfam" id="PF00533">
    <property type="entry name" value="BRCT"/>
    <property type="match status" value="1"/>
</dbReference>
<keyword evidence="10" id="KW-0460">Magnesium</keyword>
<feature type="active site" description="N6-AMP-lysine intermediate" evidence="10">
    <location>
        <position position="117"/>
    </location>
</feature>
<feature type="binding site" evidence="10">
    <location>
        <position position="294"/>
    </location>
    <ligand>
        <name>NAD(+)</name>
        <dbReference type="ChEBI" id="CHEBI:57540"/>
    </ligand>
</feature>
<proteinExistence type="inferred from homology"/>
<dbReference type="InterPro" id="IPR041663">
    <property type="entry name" value="DisA/LigA_HHH"/>
</dbReference>
<evidence type="ECO:0000256" key="9">
    <source>
        <dbReference type="ARBA" id="ARBA00034005"/>
    </source>
</evidence>
<keyword evidence="1 10" id="KW-0436">Ligase</keyword>
<dbReference type="PANTHER" id="PTHR23389">
    <property type="entry name" value="CHROMOSOME TRANSMISSION FIDELITY FACTOR 18"/>
    <property type="match status" value="1"/>
</dbReference>
<gene>
    <name evidence="12" type="primary">ligA1</name>
    <name evidence="10" type="synonym">ligA</name>
    <name evidence="12" type="ordered locus">bpr_I1416</name>
</gene>
<evidence type="ECO:0000313" key="13">
    <source>
        <dbReference type="Proteomes" id="UP000001299"/>
    </source>
</evidence>
<sequence length="675" mass="75231">MSQITEEIRNNYDALVSEIKHHMDLYYNQDEPEISDYEYDQLMIRLKKMESEYPELVSNDSPSQIVGGVAKREAGVKITHNVPMLSIEDVFTTEAVSEWVTKVHALHPGALFSAEIKIDGLSMSLRYRKSPEDDKLHLELAETRGDGLIGEDVTANALMIPDVKRVIDLPYDYLELRGEVYMSHENFEKFNEEQEKSGKKIAANPRNLAAGTLRQLDPTITRDRGLRMFVFNIQDGPQELMESHCKGLEILANAGVPVVFHKQCSDTQEVIAAITEFGNMRENLEYDLDGAVIKVDHTAWRDDFPAGSKYSSGHIAYKYPPEERVVVMDEIIVDVGRTGKLTFTGSFHDRETGKPARLCGTSVSRATLHNQDYINEMQIGIGGEYKLFKSGEIIPKLNGCVKAPEIVYKAPEHCPVCGSLLVREEDTADIRCINPTCPAQVTRTIAYFTSRDAMNIMGLGDTLVDALVSEGYLKTYADIYTLGRHRDELIEKGIIGKVKNTDKLLGEIEKSKENDPVRLLTGLAIRNVGKSTAREIMKHFDDLMELTKVTREGFLQIPDIGETTANDLYEFFHDEHNLQILEQMNSLGLNMKVVESNDSSDKLSGMTIVVTGTLPTLGRKEAEELIVKNGGKASGSVSKKTSLVLAGEAAGSKLTKANDLGIKVINEAEFLEMIK</sequence>
<dbReference type="NCBIfam" id="NF005932">
    <property type="entry name" value="PRK07956.1"/>
    <property type="match status" value="1"/>
</dbReference>
<feature type="binding site" evidence="10">
    <location>
        <begin position="86"/>
        <end position="87"/>
    </location>
    <ligand>
        <name>NAD(+)</name>
        <dbReference type="ChEBI" id="CHEBI:57540"/>
    </ligand>
</feature>
<dbReference type="SUPFAM" id="SSF50249">
    <property type="entry name" value="Nucleic acid-binding proteins"/>
    <property type="match status" value="1"/>
</dbReference>
<dbReference type="KEGG" id="bpb:bpr_I1416"/>
<dbReference type="InterPro" id="IPR036420">
    <property type="entry name" value="BRCT_dom_sf"/>
</dbReference>
<feature type="binding site" evidence="10">
    <location>
        <position position="179"/>
    </location>
    <ligand>
        <name>NAD(+)</name>
        <dbReference type="ChEBI" id="CHEBI:57540"/>
    </ligand>
</feature>